<gene>
    <name evidence="3" type="ORF">PYK22_01709</name>
</gene>
<keyword evidence="4" id="KW-1185">Reference proteome</keyword>
<dbReference type="NCBIfam" id="TIGR02595">
    <property type="entry name" value="PEP_CTERM"/>
    <property type="match status" value="1"/>
</dbReference>
<dbReference type="InterPro" id="IPR013424">
    <property type="entry name" value="Ice-binding_C"/>
</dbReference>
<reference evidence="3 4" key="2">
    <citation type="submission" date="2015-01" db="EMBL/GenBank/DDBJ databases">
        <title>Complete genome sequence of Pyrinomonas methylaliphatogenes type strain K22T.</title>
        <authorList>
            <person name="Lee K.C.Y."/>
            <person name="Power J.F."/>
            <person name="Dunfield P.F."/>
            <person name="Morgan X.C."/>
            <person name="Huttenhower C."/>
            <person name="Stott M.B."/>
        </authorList>
    </citation>
    <scope>NUCLEOTIDE SEQUENCE [LARGE SCALE GENOMIC DNA]</scope>
    <source>
        <strain evidence="3 4">K22</strain>
    </source>
</reference>
<evidence type="ECO:0000256" key="1">
    <source>
        <dbReference type="SAM" id="SignalP"/>
    </source>
</evidence>
<dbReference type="RefSeq" id="WP_083437724.1">
    <property type="nucleotide sequence ID" value="NZ_CBXV010000006.1"/>
</dbReference>
<dbReference type="Pfam" id="PF07589">
    <property type="entry name" value="PEP-CTERM"/>
    <property type="match status" value="1"/>
</dbReference>
<dbReference type="EMBL" id="CBXV010000006">
    <property type="protein sequence ID" value="CDM65703.1"/>
    <property type="molecule type" value="Genomic_DNA"/>
</dbReference>
<dbReference type="AlphaFoldDB" id="A0A0B6WWN5"/>
<evidence type="ECO:0000313" key="4">
    <source>
        <dbReference type="Proteomes" id="UP000031518"/>
    </source>
</evidence>
<accession>A0A0B6WWN5</accession>
<protein>
    <submittedName>
        <fullName evidence="3">PEP-CTERM putative exosortase interaction domain-containing protein</fullName>
    </submittedName>
</protein>
<evidence type="ECO:0000313" key="3">
    <source>
        <dbReference type="EMBL" id="CDM65703.1"/>
    </source>
</evidence>
<sequence precursor="true">MVSLRRIFVSALAPMLLLLINSNVKADPVYGTPVPTANFSGSRTESAGNIVTGGNYSSDNKNFTITWNITLNSGVYTYTYTFTGFGSPDLSHFILDLTDNCVDGDKQTKDARCVYNVSDGVGDLDWGTFGPGPSNPGFPSGSSITGVKFDNLDDAGSGFSVTFNSLRAPMWGDFYVKGGSNSFAYNAGLSNHSSDDVNKFIAVPDSRTAVPEPATLLLLGSGLAGIGAGLRRRR</sequence>
<name>A0A0B6WWN5_9BACT</name>
<proteinExistence type="predicted"/>
<feature type="chain" id="PRO_5002125437" evidence="1">
    <location>
        <begin position="27"/>
        <end position="234"/>
    </location>
</feature>
<feature type="domain" description="Ice-binding protein C-terminal" evidence="2">
    <location>
        <begin position="209"/>
        <end position="233"/>
    </location>
</feature>
<feature type="signal peptide" evidence="1">
    <location>
        <begin position="1"/>
        <end position="26"/>
    </location>
</feature>
<dbReference type="Proteomes" id="UP000031518">
    <property type="component" value="Unassembled WGS sequence"/>
</dbReference>
<dbReference type="OrthoDB" id="10013145at2"/>
<reference evidence="3 4" key="1">
    <citation type="submission" date="2013-12" db="EMBL/GenBank/DDBJ databases">
        <authorList>
            <person name="Stott M."/>
        </authorList>
    </citation>
    <scope>NUCLEOTIDE SEQUENCE [LARGE SCALE GENOMIC DNA]</scope>
    <source>
        <strain evidence="3 4">K22</strain>
    </source>
</reference>
<organism evidence="3 4">
    <name type="scientific">Pyrinomonas methylaliphatogenes</name>
    <dbReference type="NCBI Taxonomy" id="454194"/>
    <lineage>
        <taxon>Bacteria</taxon>
        <taxon>Pseudomonadati</taxon>
        <taxon>Acidobacteriota</taxon>
        <taxon>Blastocatellia</taxon>
        <taxon>Blastocatellales</taxon>
        <taxon>Pyrinomonadaceae</taxon>
        <taxon>Pyrinomonas</taxon>
    </lineage>
</organism>
<keyword evidence="1" id="KW-0732">Signal</keyword>
<evidence type="ECO:0000259" key="2">
    <source>
        <dbReference type="Pfam" id="PF07589"/>
    </source>
</evidence>